<dbReference type="InterPro" id="IPR036117">
    <property type="entry name" value="DhaL_dom_sf"/>
</dbReference>
<dbReference type="SMART" id="SM01120">
    <property type="entry name" value="Dak2"/>
    <property type="match status" value="1"/>
</dbReference>
<evidence type="ECO:0000313" key="4">
    <source>
        <dbReference type="EMBL" id="WAH44786.1"/>
    </source>
</evidence>
<dbReference type="InterPro" id="IPR012737">
    <property type="entry name" value="DhaK_L_YcgS"/>
</dbReference>
<evidence type="ECO:0000256" key="1">
    <source>
        <dbReference type="ARBA" id="ARBA00022679"/>
    </source>
</evidence>
<dbReference type="SUPFAM" id="SSF101473">
    <property type="entry name" value="DhaL-like"/>
    <property type="match status" value="1"/>
</dbReference>
<keyword evidence="1" id="KW-0808">Transferase</keyword>
<dbReference type="GO" id="GO:0016301">
    <property type="term" value="F:kinase activity"/>
    <property type="evidence" value="ECO:0007669"/>
    <property type="project" value="UniProtKB-KW"/>
</dbReference>
<dbReference type="InterPro" id="IPR004007">
    <property type="entry name" value="DhaL_dom"/>
</dbReference>
<proteinExistence type="predicted"/>
<dbReference type="Pfam" id="PF02734">
    <property type="entry name" value="Dak2"/>
    <property type="match status" value="1"/>
</dbReference>
<dbReference type="EMBL" id="CP104068">
    <property type="protein sequence ID" value="WAH44786.1"/>
    <property type="molecule type" value="Genomic_DNA"/>
</dbReference>
<evidence type="ECO:0000259" key="3">
    <source>
        <dbReference type="PROSITE" id="PS51480"/>
    </source>
</evidence>
<dbReference type="PANTHER" id="PTHR28629:SF4">
    <property type="entry name" value="TRIOKINASE_FMN CYCLASE"/>
    <property type="match status" value="1"/>
</dbReference>
<feature type="domain" description="DhaL" evidence="3">
    <location>
        <begin position="4"/>
        <end position="204"/>
    </location>
</feature>
<dbReference type="PANTHER" id="PTHR28629">
    <property type="entry name" value="TRIOKINASE/FMN CYCLASE"/>
    <property type="match status" value="1"/>
</dbReference>
<organism evidence="4 5">
    <name type="scientific">Alicyclobacillus fastidiosus</name>
    <dbReference type="NCBI Taxonomy" id="392011"/>
    <lineage>
        <taxon>Bacteria</taxon>
        <taxon>Bacillati</taxon>
        <taxon>Bacillota</taxon>
        <taxon>Bacilli</taxon>
        <taxon>Bacillales</taxon>
        <taxon>Alicyclobacillaceae</taxon>
        <taxon>Alicyclobacillus</taxon>
    </lineage>
</organism>
<sequence length="214" mass="23066">MNASAWKEIVLNTLEAVAAQEQHLNTLDSAVGDGDHGTTVARGMRSAIAELQANDYDTLNKVNVVVGESMMDAMGGASGVLYGVFFRAARKCETYHEVTVEAFYHFIEQGLAELKRRSGAEAGDKTMLDALIPAVEAVRINVEAGQTDVVEVMRVAAEAAKQGSDATKGMSARFGRSKFLGERVLDNVDPGSVSAALLFQGFYENTKRLQEESK</sequence>
<geneLocation type="plasmid" evidence="4 5">
    <name>unnamed1</name>
</geneLocation>
<dbReference type="PROSITE" id="PS51480">
    <property type="entry name" value="DHAL"/>
    <property type="match status" value="1"/>
</dbReference>
<dbReference type="Proteomes" id="UP001164761">
    <property type="component" value="Plasmid unnamed1"/>
</dbReference>
<name>A0ABY6ZRN3_9BACL</name>
<protein>
    <submittedName>
        <fullName evidence="4">Dihydroxyacetone kinase subunit DhaL</fullName>
    </submittedName>
</protein>
<dbReference type="InterPro" id="IPR050861">
    <property type="entry name" value="Dihydroxyacetone_Kinase"/>
</dbReference>
<reference evidence="4" key="1">
    <citation type="submission" date="2022-08" db="EMBL/GenBank/DDBJ databases">
        <title>Alicyclobacillus fastidiosus DSM 17978, complete genome.</title>
        <authorList>
            <person name="Wang Q."/>
            <person name="Cai R."/>
            <person name="Wang Z."/>
        </authorList>
    </citation>
    <scope>NUCLEOTIDE SEQUENCE</scope>
    <source>
        <strain evidence="4">DSM 17978</strain>
        <plasmid evidence="4">unnamed1</plasmid>
    </source>
</reference>
<dbReference type="NCBIfam" id="TIGR02365">
    <property type="entry name" value="dha_L_ycgS"/>
    <property type="match status" value="1"/>
</dbReference>
<accession>A0ABY6ZRN3</accession>
<keyword evidence="4" id="KW-0614">Plasmid</keyword>
<keyword evidence="2 4" id="KW-0418">Kinase</keyword>
<evidence type="ECO:0000313" key="5">
    <source>
        <dbReference type="Proteomes" id="UP001164761"/>
    </source>
</evidence>
<dbReference type="RefSeq" id="WP_268008660.1">
    <property type="nucleotide sequence ID" value="NZ_BSUT01000003.1"/>
</dbReference>
<keyword evidence="5" id="KW-1185">Reference proteome</keyword>
<evidence type="ECO:0000256" key="2">
    <source>
        <dbReference type="ARBA" id="ARBA00022777"/>
    </source>
</evidence>
<gene>
    <name evidence="4" type="primary">dhaL</name>
    <name evidence="4" type="ORF">NZD89_28430</name>
</gene>
<dbReference type="Gene3D" id="1.25.40.340">
    <property type="match status" value="1"/>
</dbReference>